<dbReference type="GO" id="GO:0005829">
    <property type="term" value="C:cytosol"/>
    <property type="evidence" value="ECO:0007669"/>
    <property type="project" value="TreeGrafter"/>
</dbReference>
<dbReference type="InterPro" id="IPR005269">
    <property type="entry name" value="LOG"/>
</dbReference>
<dbReference type="EC" id="3.2.2.n1" evidence="2"/>
<evidence type="ECO:0000313" key="5">
    <source>
        <dbReference type="Proteomes" id="UP000181728"/>
    </source>
</evidence>
<dbReference type="PANTHER" id="PTHR31223:SF70">
    <property type="entry name" value="LOG FAMILY PROTEIN YJL055W"/>
    <property type="match status" value="1"/>
</dbReference>
<evidence type="ECO:0000313" key="4">
    <source>
        <dbReference type="EMBL" id="VDB98490.1"/>
    </source>
</evidence>
<reference evidence="3 5" key="1">
    <citation type="journal article" date="2016" name="BMC Genomics">
        <title>Consensus pan-genome assembly of the specialised wine bacterium Oenococcus oeni.</title>
        <authorList>
            <person name="Sternes P.R."/>
            <person name="Borneman A.R."/>
        </authorList>
    </citation>
    <scope>NUCLEOTIDE SEQUENCE [LARGE SCALE GENOMIC DNA]</scope>
    <source>
        <strain evidence="3 5">AWRIB661</strain>
    </source>
</reference>
<dbReference type="GO" id="GO:0009691">
    <property type="term" value="P:cytokinin biosynthetic process"/>
    <property type="evidence" value="ECO:0007669"/>
    <property type="project" value="UniProtKB-UniRule"/>
</dbReference>
<evidence type="ECO:0000313" key="6">
    <source>
        <dbReference type="Proteomes" id="UP000294726"/>
    </source>
</evidence>
<keyword evidence="2" id="KW-0378">Hydrolase</keyword>
<dbReference type="NCBIfam" id="TIGR00730">
    <property type="entry name" value="Rossman fold protein, TIGR00730 family"/>
    <property type="match status" value="1"/>
</dbReference>
<gene>
    <name evidence="3" type="ORF">ATX59_06120</name>
    <name evidence="4" type="ORF">OENI_1255</name>
</gene>
<protein>
    <recommendedName>
        <fullName evidence="2">Cytokinin riboside 5'-monophosphate phosphoribohydrolase</fullName>
        <ecNumber evidence="2">3.2.2.n1</ecNumber>
    </recommendedName>
</protein>
<dbReference type="PANTHER" id="PTHR31223">
    <property type="entry name" value="LOG FAMILY PROTEIN YJL055W"/>
    <property type="match status" value="1"/>
</dbReference>
<dbReference type="GO" id="GO:0016799">
    <property type="term" value="F:hydrolase activity, hydrolyzing N-glycosyl compounds"/>
    <property type="evidence" value="ECO:0007669"/>
    <property type="project" value="TreeGrafter"/>
</dbReference>
<dbReference type="Gene3D" id="3.40.50.450">
    <property type="match status" value="1"/>
</dbReference>
<sequence length="198" mass="22163">MTSSGQIKSVGVFMGAEFGNEKMFSNKAAELGKYLAENNYRLVYGGGKDGLMGTVAMSVMENGGRVLGITPSNLAETSIDADRITELVQTPDMNTRKQLMIDQSDAFIALPGGFGTLEEIAQTISWAKIDLHEKPLALFNINGFYDTLWQWIEEAVSKDFVPPFDMKYVYRGRSIDDIFEYFDNFEFPSEFQNPANFV</sequence>
<keyword evidence="2" id="KW-0203">Cytokinin biosynthesis</keyword>
<evidence type="ECO:0000256" key="1">
    <source>
        <dbReference type="ARBA" id="ARBA00006763"/>
    </source>
</evidence>
<dbReference type="AlphaFoldDB" id="A0A483B516"/>
<evidence type="ECO:0000256" key="2">
    <source>
        <dbReference type="RuleBase" id="RU363015"/>
    </source>
</evidence>
<reference evidence="4 6" key="2">
    <citation type="submission" date="2018-08" db="EMBL/GenBank/DDBJ databases">
        <authorList>
            <person name="Lorentzen P. G. S. M."/>
        </authorList>
    </citation>
    <scope>NUCLEOTIDE SEQUENCE [LARGE SCALE GENOMIC DNA]</scope>
    <source>
        <strain evidence="4 6">CRBO_1381</strain>
    </source>
</reference>
<dbReference type="InterPro" id="IPR031100">
    <property type="entry name" value="LOG_fam"/>
</dbReference>
<comment type="similarity">
    <text evidence="1 2">Belongs to the LOG family.</text>
</comment>
<dbReference type="Proteomes" id="UP000181728">
    <property type="component" value="Unassembled WGS sequence"/>
</dbReference>
<name>A0A483B516_OENOE</name>
<dbReference type="SUPFAM" id="SSF102405">
    <property type="entry name" value="MCP/YpsA-like"/>
    <property type="match status" value="1"/>
</dbReference>
<organism evidence="3 5">
    <name type="scientific">Oenococcus oeni</name>
    <name type="common">Leuconostoc oenos</name>
    <dbReference type="NCBI Taxonomy" id="1247"/>
    <lineage>
        <taxon>Bacteria</taxon>
        <taxon>Bacillati</taxon>
        <taxon>Bacillota</taxon>
        <taxon>Bacilli</taxon>
        <taxon>Lactobacillales</taxon>
        <taxon>Lactobacillaceae</taxon>
        <taxon>Oenococcus</taxon>
    </lineage>
</organism>
<proteinExistence type="inferred from homology"/>
<dbReference type="RefSeq" id="WP_002816988.1">
    <property type="nucleotide sequence ID" value="NZ_CP038451.1"/>
</dbReference>
<evidence type="ECO:0000313" key="3">
    <source>
        <dbReference type="EMBL" id="OIM21013.1"/>
    </source>
</evidence>
<dbReference type="Pfam" id="PF03641">
    <property type="entry name" value="Lysine_decarbox"/>
    <property type="match status" value="1"/>
</dbReference>
<dbReference type="EMBL" id="LR031358">
    <property type="protein sequence ID" value="VDB98490.1"/>
    <property type="molecule type" value="Genomic_DNA"/>
</dbReference>
<dbReference type="Proteomes" id="UP000294726">
    <property type="component" value="Chromosome"/>
</dbReference>
<dbReference type="EMBL" id="MLOK01000045">
    <property type="protein sequence ID" value="OIM21013.1"/>
    <property type="molecule type" value="Genomic_DNA"/>
</dbReference>
<accession>A0A483B516</accession>